<feature type="region of interest" description="Disordered" evidence="1">
    <location>
        <begin position="606"/>
        <end position="694"/>
    </location>
</feature>
<dbReference type="Proteomes" id="UP001208570">
    <property type="component" value="Unassembled WGS sequence"/>
</dbReference>
<feature type="compositionally biased region" description="Basic and acidic residues" evidence="1">
    <location>
        <begin position="322"/>
        <end position="350"/>
    </location>
</feature>
<dbReference type="EMBL" id="JAODUP010000072">
    <property type="protein sequence ID" value="KAK2163917.1"/>
    <property type="molecule type" value="Genomic_DNA"/>
</dbReference>
<name>A0AAD9K2Y5_9ANNE</name>
<sequence length="1323" mass="147791">MLHLVYQKVTIKPNVKASAEVPMQQKPVTDRLEVKDVLKKLDSSVDVQMESALEQPQDICQDETKVEPSHVLETSRICEFGTDSTSHMEVTEILDSHSKPTVSQKEDKDLMSDVHLDSQSADFDLSALAAENIVEEPTIGDLTVLVDINKPHLDVDDSVLLSETPPISQDVTVVKPAKMVKKVEPTKRLFKKTDSESPKVEKELKKTKQAVRDKQKQSPSASHEMPTSRSGKFAEHPKSRARPSKLLQRTSPQKPQTKLDQSRTAPRTTKSLDSIKSSHKASRTQEQSKAAVNVSQSQVRPKPTSRESKSLQSSKTPPKRTKSQDKLKPSVKKPDRSKEAELISKLERRTFSLSETPEQDEVKDLEKTKKHIESKFGISHRAAPKIYRSASGPIKSSYGPTCSTPKDVSERSSSLGRKSGQAEPDKGMSREDLQADAIKRIDDLISSLTEEKDEDVSMERTEKMDTEEEEDYKEALDTSQIVAFTVDDECGTQKSFVVNEKFVNLRDRRRRKHSSGQSRGSKSASESSSLTLSTPGNSVTSTSSKSHSTQMSSSNSTAGLQATKAKNGSICLGDDFSLEKLVENNMDPDGVLDDLEISTEQFSMNAGELAARTGQNSDIDLSVSKGDDSNYFTPESSRNESTRSRTGPGSSPDQLKWHTSGTLSDTSDQKSVHSSKSDSRVPSSPYSPNRLKDAKWRFFSEAPTVVRIDPSKVFTDMGNKNGLSDDVQASNRKNIEKSLELNTDWKHAESITPTSPTAGVPPKDMASGESDVFYTPPTTMKGKHANGLSYRDSDLKKSDVKKRLLPVTPAVKGVVAEEMVERDLSLSLASEKACLKGEDLDTASKNIERKRPDSALGTHSSRPTVKTDHLIQKRPMSATADLPLRSDSSTLSSLESPHRPPSASDGTSTSDLSGASPNIPRKGKKEKKDKKAKDNKEGRESEGKKEKKRSLLSLFLPSRSVDRKDKEKPKSPPTDKGSSFFKTKSPPLGKERSLSPQVKKQSLERQVPGVSEVKMRNKSKGARGAASQLKDEETEQRRSIYDEFAPIVEDLNEGSKKNKEVLQEKLQQVAPPPAKAPFTSLRPPTATIDEFETESEAGDDRISIRSFQAITQEMTEEELARMLRKQQKAVAKRQREAELKRLRIAQEIQRHLEEVEFKQRQVEERGIEVERALRGEGKEIPSSDKDAGKDESELMQQWFNIVHEKNMLVRYESELMVHARELELEDRQSRLEQQLRELMALEDDEKTDDKREEEKKVFEEFMEVVEQRNALVALLEEDRLKEKKQDECMSDLLSTTGFELSPASYVNKLRHSTSLEYASQEER</sequence>
<feature type="region of interest" description="Disordered" evidence="1">
    <location>
        <begin position="1065"/>
        <end position="1085"/>
    </location>
</feature>
<feature type="domain" description="BMERB" evidence="2">
    <location>
        <begin position="1135"/>
        <end position="1291"/>
    </location>
</feature>
<evidence type="ECO:0000259" key="2">
    <source>
        <dbReference type="PROSITE" id="PS51848"/>
    </source>
</evidence>
<feature type="compositionally biased region" description="Basic and acidic residues" evidence="1">
    <location>
        <begin position="960"/>
        <end position="970"/>
    </location>
</feature>
<feature type="compositionally biased region" description="Polar residues" evidence="1">
    <location>
        <begin position="398"/>
        <end position="416"/>
    </location>
</feature>
<feature type="region of interest" description="Disordered" evidence="1">
    <location>
        <begin position="190"/>
        <end position="367"/>
    </location>
</feature>
<dbReference type="InterPro" id="IPR050540">
    <property type="entry name" value="F-actin_Monoox_Mical"/>
</dbReference>
<evidence type="ECO:0000256" key="1">
    <source>
        <dbReference type="SAM" id="MobiDB-lite"/>
    </source>
</evidence>
<dbReference type="SMART" id="SM01203">
    <property type="entry name" value="DUF3585"/>
    <property type="match status" value="1"/>
</dbReference>
<dbReference type="PROSITE" id="PS51848">
    <property type="entry name" value="BMERB"/>
    <property type="match status" value="1"/>
</dbReference>
<feature type="compositionally biased region" description="Basic and acidic residues" evidence="1">
    <location>
        <begin position="929"/>
        <end position="945"/>
    </location>
</feature>
<reference evidence="3" key="1">
    <citation type="journal article" date="2023" name="Mol. Biol. Evol.">
        <title>Third-Generation Sequencing Reveals the Adaptive Role of the Epigenome in Three Deep-Sea Polychaetes.</title>
        <authorList>
            <person name="Perez M."/>
            <person name="Aroh O."/>
            <person name="Sun Y."/>
            <person name="Lan Y."/>
            <person name="Juniper S.K."/>
            <person name="Young C.R."/>
            <person name="Angers B."/>
            <person name="Qian P.Y."/>
        </authorList>
    </citation>
    <scope>NUCLEOTIDE SEQUENCE</scope>
    <source>
        <strain evidence="3">P08H-3</strain>
    </source>
</reference>
<feature type="compositionally biased region" description="Polar residues" evidence="1">
    <location>
        <begin position="647"/>
        <end position="666"/>
    </location>
</feature>
<feature type="compositionally biased region" description="Basic and acidic residues" evidence="1">
    <location>
        <begin position="667"/>
        <end position="679"/>
    </location>
</feature>
<proteinExistence type="predicted"/>
<dbReference type="PANTHER" id="PTHR23167:SF54">
    <property type="entry name" value="[F-ACTIN]-MONOOXYGENASE MICAL"/>
    <property type="match status" value="1"/>
</dbReference>
<feature type="region of interest" description="Disordered" evidence="1">
    <location>
        <begin position="746"/>
        <end position="790"/>
    </location>
</feature>
<feature type="region of interest" description="Disordered" evidence="1">
    <location>
        <begin position="830"/>
        <end position="1038"/>
    </location>
</feature>
<feature type="region of interest" description="Disordered" evidence="1">
    <location>
        <begin position="387"/>
        <end position="431"/>
    </location>
</feature>
<dbReference type="PANTHER" id="PTHR23167">
    <property type="entry name" value="CALPONIN HOMOLOGY DOMAIN-CONTAINING PROTEIN DDB_G0272472-RELATED"/>
    <property type="match status" value="1"/>
</dbReference>
<feature type="compositionally biased region" description="Polar residues" evidence="1">
    <location>
        <begin position="904"/>
        <end position="916"/>
    </location>
</feature>
<feature type="compositionally biased region" description="Low complexity" evidence="1">
    <location>
        <begin position="882"/>
        <end position="895"/>
    </location>
</feature>
<feature type="region of interest" description="Disordered" evidence="1">
    <location>
        <begin position="445"/>
        <end position="475"/>
    </location>
</feature>
<feature type="compositionally biased region" description="Low complexity" evidence="1">
    <location>
        <begin position="515"/>
        <end position="557"/>
    </location>
</feature>
<gene>
    <name evidence="3" type="ORF">LSH36_72g05017</name>
</gene>
<dbReference type="Pfam" id="PF12130">
    <property type="entry name" value="bMERB_dom"/>
    <property type="match status" value="1"/>
</dbReference>
<accession>A0AAD9K2Y5</accession>
<feature type="compositionally biased region" description="Basic and acidic residues" evidence="1">
    <location>
        <begin position="455"/>
        <end position="464"/>
    </location>
</feature>
<feature type="compositionally biased region" description="Basic and acidic residues" evidence="1">
    <location>
        <begin position="1029"/>
        <end position="1038"/>
    </location>
</feature>
<keyword evidence="4" id="KW-1185">Reference proteome</keyword>
<evidence type="ECO:0000313" key="3">
    <source>
        <dbReference type="EMBL" id="KAK2163917.1"/>
    </source>
</evidence>
<feature type="compositionally biased region" description="Basic and acidic residues" evidence="1">
    <location>
        <begin position="190"/>
        <end position="216"/>
    </location>
</feature>
<feature type="compositionally biased region" description="Polar residues" evidence="1">
    <location>
        <begin position="217"/>
        <end position="230"/>
    </location>
</feature>
<comment type="caution">
    <text evidence="3">The sequence shown here is derived from an EMBL/GenBank/DDBJ whole genome shotgun (WGS) entry which is preliminary data.</text>
</comment>
<organism evidence="3 4">
    <name type="scientific">Paralvinella palmiformis</name>
    <dbReference type="NCBI Taxonomy" id="53620"/>
    <lineage>
        <taxon>Eukaryota</taxon>
        <taxon>Metazoa</taxon>
        <taxon>Spiralia</taxon>
        <taxon>Lophotrochozoa</taxon>
        <taxon>Annelida</taxon>
        <taxon>Polychaeta</taxon>
        <taxon>Sedentaria</taxon>
        <taxon>Canalipalpata</taxon>
        <taxon>Terebellida</taxon>
        <taxon>Terebelliformia</taxon>
        <taxon>Alvinellidae</taxon>
        <taxon>Paralvinella</taxon>
    </lineage>
</organism>
<feature type="compositionally biased region" description="Polar residues" evidence="1">
    <location>
        <begin position="247"/>
        <end position="275"/>
    </location>
</feature>
<feature type="compositionally biased region" description="Polar residues" evidence="1">
    <location>
        <begin position="284"/>
        <end position="299"/>
    </location>
</feature>
<evidence type="ECO:0000313" key="4">
    <source>
        <dbReference type="Proteomes" id="UP001208570"/>
    </source>
</evidence>
<dbReference type="InterPro" id="IPR022735">
    <property type="entry name" value="bMERB_dom"/>
</dbReference>
<protein>
    <recommendedName>
        <fullName evidence="2">BMERB domain-containing protein</fullName>
    </recommendedName>
</protein>
<feature type="region of interest" description="Disordered" evidence="1">
    <location>
        <begin position="502"/>
        <end position="562"/>
    </location>
</feature>